<dbReference type="InParanoid" id="A0A3P8W3A4"/>
<sequence>MSNSCTGSPPLQTPSLSLFSCLFIVPDISLFGKWNSSNVIINHKAAVSVLVRQRGEIKADQSRHTRGRIGRGNGTDNKMQICPLRSVNRPVRLQLSRDQCHHYGGKFQYIIQSSRCTPECVASTLPTHCICSSETACNCYKITKKKTPSYQQGSSLL</sequence>
<dbReference type="Proteomes" id="UP000265120">
    <property type="component" value="Chromosome 19"/>
</dbReference>
<reference evidence="1" key="2">
    <citation type="submission" date="2025-08" db="UniProtKB">
        <authorList>
            <consortium name="Ensembl"/>
        </authorList>
    </citation>
    <scope>IDENTIFICATION</scope>
</reference>
<protein>
    <submittedName>
        <fullName evidence="1">Uncharacterized protein</fullName>
    </submittedName>
</protein>
<keyword evidence="2" id="KW-1185">Reference proteome</keyword>
<accession>A0A3P8W3A4</accession>
<organism evidence="1 2">
    <name type="scientific">Cynoglossus semilaevis</name>
    <name type="common">Tongue sole</name>
    <dbReference type="NCBI Taxonomy" id="244447"/>
    <lineage>
        <taxon>Eukaryota</taxon>
        <taxon>Metazoa</taxon>
        <taxon>Chordata</taxon>
        <taxon>Craniata</taxon>
        <taxon>Vertebrata</taxon>
        <taxon>Euteleostomi</taxon>
        <taxon>Actinopterygii</taxon>
        <taxon>Neopterygii</taxon>
        <taxon>Teleostei</taxon>
        <taxon>Neoteleostei</taxon>
        <taxon>Acanthomorphata</taxon>
        <taxon>Carangaria</taxon>
        <taxon>Pleuronectiformes</taxon>
        <taxon>Pleuronectoidei</taxon>
        <taxon>Cynoglossidae</taxon>
        <taxon>Cynoglossinae</taxon>
        <taxon>Cynoglossus</taxon>
    </lineage>
</organism>
<dbReference type="Ensembl" id="ENSCSET00000020323.1">
    <property type="protein sequence ID" value="ENSCSEP00000020076.1"/>
    <property type="gene ID" value="ENSCSEG00000012818.1"/>
</dbReference>
<evidence type="ECO:0000313" key="1">
    <source>
        <dbReference type="Ensembl" id="ENSCSEP00000020076.1"/>
    </source>
</evidence>
<evidence type="ECO:0000313" key="2">
    <source>
        <dbReference type="Proteomes" id="UP000265120"/>
    </source>
</evidence>
<reference evidence="1" key="3">
    <citation type="submission" date="2025-09" db="UniProtKB">
        <authorList>
            <consortium name="Ensembl"/>
        </authorList>
    </citation>
    <scope>IDENTIFICATION</scope>
</reference>
<dbReference type="AlphaFoldDB" id="A0A3P8W3A4"/>
<reference evidence="1 2" key="1">
    <citation type="journal article" date="2014" name="Nat. Genet.">
        <title>Whole-genome sequence of a flatfish provides insights into ZW sex chromosome evolution and adaptation to a benthic lifestyle.</title>
        <authorList>
            <person name="Chen S."/>
            <person name="Zhang G."/>
            <person name="Shao C."/>
            <person name="Huang Q."/>
            <person name="Liu G."/>
            <person name="Zhang P."/>
            <person name="Song W."/>
            <person name="An N."/>
            <person name="Chalopin D."/>
            <person name="Volff J.N."/>
            <person name="Hong Y."/>
            <person name="Li Q."/>
            <person name="Sha Z."/>
            <person name="Zhou H."/>
            <person name="Xie M."/>
            <person name="Yu Q."/>
            <person name="Liu Y."/>
            <person name="Xiang H."/>
            <person name="Wang N."/>
            <person name="Wu K."/>
            <person name="Yang C."/>
            <person name="Zhou Q."/>
            <person name="Liao X."/>
            <person name="Yang L."/>
            <person name="Hu Q."/>
            <person name="Zhang J."/>
            <person name="Meng L."/>
            <person name="Jin L."/>
            <person name="Tian Y."/>
            <person name="Lian J."/>
            <person name="Yang J."/>
            <person name="Miao G."/>
            <person name="Liu S."/>
            <person name="Liang Z."/>
            <person name="Yan F."/>
            <person name="Li Y."/>
            <person name="Sun B."/>
            <person name="Zhang H."/>
            <person name="Zhang J."/>
            <person name="Zhu Y."/>
            <person name="Du M."/>
            <person name="Zhao Y."/>
            <person name="Schartl M."/>
            <person name="Tang Q."/>
            <person name="Wang J."/>
        </authorList>
    </citation>
    <scope>NUCLEOTIDE SEQUENCE</scope>
</reference>
<proteinExistence type="predicted"/>
<name>A0A3P8W3A4_CYNSE</name>